<dbReference type="Proteomes" id="UP000018936">
    <property type="component" value="Unassembled WGS sequence"/>
</dbReference>
<dbReference type="InterPro" id="IPR003879">
    <property type="entry name" value="Butyrophylin_SPRY"/>
</dbReference>
<dbReference type="Gene3D" id="2.60.120.920">
    <property type="match status" value="1"/>
</dbReference>
<accession>V8NFE0</accession>
<dbReference type="InterPro" id="IPR050143">
    <property type="entry name" value="TRIM/RBCC"/>
</dbReference>
<dbReference type="AlphaFoldDB" id="V8NFE0"/>
<feature type="non-terminal residue" evidence="5">
    <location>
        <position position="1"/>
    </location>
</feature>
<feature type="domain" description="B30.2/SPRY" evidence="4">
    <location>
        <begin position="1"/>
        <end position="184"/>
    </location>
</feature>
<dbReference type="InterPro" id="IPR003877">
    <property type="entry name" value="SPRY_dom"/>
</dbReference>
<evidence type="ECO:0000256" key="3">
    <source>
        <dbReference type="ARBA" id="ARBA00034460"/>
    </source>
</evidence>
<dbReference type="PROSITE" id="PS50188">
    <property type="entry name" value="B302_SPRY"/>
    <property type="match status" value="1"/>
</dbReference>
<organism evidence="5 6">
    <name type="scientific">Ophiophagus hannah</name>
    <name type="common">King cobra</name>
    <name type="synonym">Naja hannah</name>
    <dbReference type="NCBI Taxonomy" id="8665"/>
    <lineage>
        <taxon>Eukaryota</taxon>
        <taxon>Metazoa</taxon>
        <taxon>Chordata</taxon>
        <taxon>Craniata</taxon>
        <taxon>Vertebrata</taxon>
        <taxon>Euteleostomi</taxon>
        <taxon>Lepidosauria</taxon>
        <taxon>Squamata</taxon>
        <taxon>Bifurcata</taxon>
        <taxon>Unidentata</taxon>
        <taxon>Episquamata</taxon>
        <taxon>Toxicofera</taxon>
        <taxon>Serpentes</taxon>
        <taxon>Colubroidea</taxon>
        <taxon>Elapidae</taxon>
        <taxon>Elapinae</taxon>
        <taxon>Ophiophagus</taxon>
    </lineage>
</organism>
<dbReference type="InterPro" id="IPR013320">
    <property type="entry name" value="ConA-like_dom_sf"/>
</dbReference>
<comment type="caution">
    <text evidence="5">The sequence shown here is derived from an EMBL/GenBank/DDBJ whole genome shotgun (WGS) entry which is preliminary data.</text>
</comment>
<evidence type="ECO:0000259" key="4">
    <source>
        <dbReference type="PROSITE" id="PS50188"/>
    </source>
</evidence>
<protein>
    <submittedName>
        <fullName evidence="5">Tripartite motif-containing protein 10</fullName>
    </submittedName>
</protein>
<keyword evidence="6" id="KW-1185">Reference proteome</keyword>
<dbReference type="SUPFAM" id="SSF49899">
    <property type="entry name" value="Concanavalin A-like lectins/glucanases"/>
    <property type="match status" value="1"/>
</dbReference>
<gene>
    <name evidence="5" type="primary">Trim10</name>
    <name evidence="5" type="ORF">L345_13457</name>
</gene>
<keyword evidence="2" id="KW-0800">Toxin</keyword>
<sequence length="184" mass="20631">MTPTPFRGSPTDLWLQRPALWCQGSSVTWANRYQDCPDVPGRFDQEFCVLGSEGFTTGWHWWEVSVQGPYSFPLRGTASWAIGVAKESVPRKGSFKLSPQEGIWAVGKDAWQQFVTFETSQNLSLSYSVHSSLNKLWVMLDCEAKEVHFVDVVTQTSLYTFQLVGGCQELHGCGASTDREVVEL</sequence>
<dbReference type="InterPro" id="IPR001870">
    <property type="entry name" value="B30.2/SPRY"/>
</dbReference>
<keyword evidence="2" id="KW-0528">Neurotoxin</keyword>
<dbReference type="Pfam" id="PF13765">
    <property type="entry name" value="PRY"/>
    <property type="match status" value="1"/>
</dbReference>
<evidence type="ECO:0000256" key="2">
    <source>
        <dbReference type="ARBA" id="ARBA00022699"/>
    </source>
</evidence>
<dbReference type="InterPro" id="IPR043136">
    <property type="entry name" value="B30.2/SPRY_sf"/>
</dbReference>
<dbReference type="PANTHER" id="PTHR24103">
    <property type="entry name" value="E3 UBIQUITIN-PROTEIN LIGASE TRIM"/>
    <property type="match status" value="1"/>
</dbReference>
<evidence type="ECO:0000313" key="6">
    <source>
        <dbReference type="Proteomes" id="UP000018936"/>
    </source>
</evidence>
<dbReference type="OrthoDB" id="9049620at2759"/>
<proteinExistence type="inferred from homology"/>
<comment type="function">
    <text evidence="3">Neurotoxin that produces dose-dependent hypolocomotion and hyperalgesia in mice. May directly act on the central nervous system, as it is 6500-fold more potent when administered intracerebroventricularly than intraperitoneal.</text>
</comment>
<dbReference type="InterPro" id="IPR006574">
    <property type="entry name" value="PRY"/>
</dbReference>
<dbReference type="PRINTS" id="PR01407">
    <property type="entry name" value="BUTYPHLNCDUF"/>
</dbReference>
<name>V8NFE0_OPHHA</name>
<evidence type="ECO:0000313" key="5">
    <source>
        <dbReference type="EMBL" id="ETE60800.1"/>
    </source>
</evidence>
<comment type="similarity">
    <text evidence="1">Belongs to the ohanin/vespryn family.</text>
</comment>
<dbReference type="EMBL" id="AZIM01004389">
    <property type="protein sequence ID" value="ETE60800.1"/>
    <property type="molecule type" value="Genomic_DNA"/>
</dbReference>
<reference evidence="5 6" key="1">
    <citation type="journal article" date="2013" name="Proc. Natl. Acad. Sci. U.S.A.">
        <title>The king cobra genome reveals dynamic gene evolution and adaptation in the snake venom system.</title>
        <authorList>
            <person name="Vonk F.J."/>
            <person name="Casewell N.R."/>
            <person name="Henkel C.V."/>
            <person name="Heimberg A.M."/>
            <person name="Jansen H.J."/>
            <person name="McCleary R.J."/>
            <person name="Kerkkamp H.M."/>
            <person name="Vos R.A."/>
            <person name="Guerreiro I."/>
            <person name="Calvete J.J."/>
            <person name="Wuster W."/>
            <person name="Woods A.E."/>
            <person name="Logan J.M."/>
            <person name="Harrison R.A."/>
            <person name="Castoe T.A."/>
            <person name="de Koning A.P."/>
            <person name="Pollock D.D."/>
            <person name="Yandell M."/>
            <person name="Calderon D."/>
            <person name="Renjifo C."/>
            <person name="Currier R.B."/>
            <person name="Salgado D."/>
            <person name="Pla D."/>
            <person name="Sanz L."/>
            <person name="Hyder A.S."/>
            <person name="Ribeiro J.M."/>
            <person name="Arntzen J.W."/>
            <person name="van den Thillart G.E."/>
            <person name="Boetzer M."/>
            <person name="Pirovano W."/>
            <person name="Dirks R.P."/>
            <person name="Spaink H.P."/>
            <person name="Duboule D."/>
            <person name="McGlinn E."/>
            <person name="Kini R.M."/>
            <person name="Richardson M.K."/>
        </authorList>
    </citation>
    <scope>NUCLEOTIDE SEQUENCE</scope>
    <source>
        <tissue evidence="5">Blood</tissue>
    </source>
</reference>
<dbReference type="Pfam" id="PF00622">
    <property type="entry name" value="SPRY"/>
    <property type="match status" value="1"/>
</dbReference>
<evidence type="ECO:0000256" key="1">
    <source>
        <dbReference type="ARBA" id="ARBA00009651"/>
    </source>
</evidence>